<dbReference type="EMBL" id="FYEK01000003">
    <property type="protein sequence ID" value="SNB51743.1"/>
    <property type="molecule type" value="Genomic_DNA"/>
</dbReference>
<accession>A0A212PXH7</accession>
<dbReference type="InParanoid" id="A0A212PXH7"/>
<evidence type="ECO:0000256" key="4">
    <source>
        <dbReference type="ARBA" id="ARBA00022840"/>
    </source>
</evidence>
<keyword evidence="8" id="KW-1185">Reference proteome</keyword>
<dbReference type="SMART" id="SM00382">
    <property type="entry name" value="AAA"/>
    <property type="match status" value="1"/>
</dbReference>
<proteinExistence type="inferred from homology"/>
<evidence type="ECO:0000313" key="8">
    <source>
        <dbReference type="Proteomes" id="UP000197025"/>
    </source>
</evidence>
<dbReference type="InterPro" id="IPR003439">
    <property type="entry name" value="ABC_transporter-like_ATP-bd"/>
</dbReference>
<dbReference type="OrthoDB" id="9776369at2"/>
<dbReference type="InterPro" id="IPR027417">
    <property type="entry name" value="P-loop_NTPase"/>
</dbReference>
<dbReference type="PROSITE" id="PS50893">
    <property type="entry name" value="ABC_TRANSPORTER_2"/>
    <property type="match status" value="1"/>
</dbReference>
<dbReference type="CDD" id="cd03224">
    <property type="entry name" value="ABC_TM1139_LivF_branched"/>
    <property type="match status" value="1"/>
</dbReference>
<reference evidence="8" key="1">
    <citation type="submission" date="2017-06" db="EMBL/GenBank/DDBJ databases">
        <authorList>
            <person name="Varghese N."/>
            <person name="Submissions S."/>
        </authorList>
    </citation>
    <scope>NUCLEOTIDE SEQUENCE [LARGE SCALE GENOMIC DNA]</scope>
    <source>
        <strain evidence="8">JAD2</strain>
    </source>
</reference>
<evidence type="ECO:0000256" key="2">
    <source>
        <dbReference type="ARBA" id="ARBA00022448"/>
    </source>
</evidence>
<dbReference type="GO" id="GO:0016887">
    <property type="term" value="F:ATP hydrolysis activity"/>
    <property type="evidence" value="ECO:0007669"/>
    <property type="project" value="InterPro"/>
</dbReference>
<name>A0A212PXH7_9CHLR</name>
<dbReference type="GO" id="GO:0015807">
    <property type="term" value="P:L-amino acid transport"/>
    <property type="evidence" value="ECO:0007669"/>
    <property type="project" value="TreeGrafter"/>
</dbReference>
<dbReference type="Pfam" id="PF00005">
    <property type="entry name" value="ABC_tran"/>
    <property type="match status" value="1"/>
</dbReference>
<dbReference type="GO" id="GO:0015658">
    <property type="term" value="F:branched-chain amino acid transmembrane transporter activity"/>
    <property type="evidence" value="ECO:0007669"/>
    <property type="project" value="TreeGrafter"/>
</dbReference>
<organism evidence="7 8">
    <name type="scientific">Thermoflexus hugenholtzii JAD2</name>
    <dbReference type="NCBI Taxonomy" id="877466"/>
    <lineage>
        <taxon>Bacteria</taxon>
        <taxon>Bacillati</taxon>
        <taxon>Chloroflexota</taxon>
        <taxon>Thermoflexia</taxon>
        <taxon>Thermoflexales</taxon>
        <taxon>Thermoflexaceae</taxon>
        <taxon>Thermoflexus</taxon>
    </lineage>
</organism>
<dbReference type="GO" id="GO:0005524">
    <property type="term" value="F:ATP binding"/>
    <property type="evidence" value="ECO:0007669"/>
    <property type="project" value="UniProtKB-KW"/>
</dbReference>
<gene>
    <name evidence="7" type="ORF">SAMN02746019_00021930</name>
</gene>
<sequence>MDGPAILELREVEAAYGAIRALHGLSLSVRPGEVVALLGPNGAGKTTTLRVISGLLRPTRGQILYKDQEITGRSPAAIARMGIIQCPEGRHVFKNLTVWENLLLGAYRLRDRAQERQSLEWVFGLFPILKERLNQRAGLLSGGQQQMLAIARALMAKPEILLLDEPSLGLAPRVVEEVFEALAQLKAQGLTMLIVEQNAEKALGLADRAYVLEAGRLVLADQTARLREDPQLVRIYLGR</sequence>
<dbReference type="SUPFAM" id="SSF52540">
    <property type="entry name" value="P-loop containing nucleoside triphosphate hydrolases"/>
    <property type="match status" value="1"/>
</dbReference>
<dbReference type="InterPro" id="IPR003593">
    <property type="entry name" value="AAA+_ATPase"/>
</dbReference>
<dbReference type="AlphaFoldDB" id="A0A212PXH7"/>
<keyword evidence="4 7" id="KW-0067">ATP-binding</keyword>
<evidence type="ECO:0000313" key="7">
    <source>
        <dbReference type="EMBL" id="SNB51743.1"/>
    </source>
</evidence>
<dbReference type="PROSITE" id="PS00211">
    <property type="entry name" value="ABC_TRANSPORTER_1"/>
    <property type="match status" value="1"/>
</dbReference>
<dbReference type="Gene3D" id="3.40.50.300">
    <property type="entry name" value="P-loop containing nucleotide triphosphate hydrolases"/>
    <property type="match status" value="1"/>
</dbReference>
<dbReference type="Proteomes" id="UP000197025">
    <property type="component" value="Unassembled WGS sequence"/>
</dbReference>
<comment type="similarity">
    <text evidence="1">Belongs to the ABC transporter superfamily.</text>
</comment>
<feature type="domain" description="ABC transporter" evidence="6">
    <location>
        <begin position="7"/>
        <end position="239"/>
    </location>
</feature>
<keyword evidence="3" id="KW-0547">Nucleotide-binding</keyword>
<evidence type="ECO:0000256" key="5">
    <source>
        <dbReference type="ARBA" id="ARBA00022970"/>
    </source>
</evidence>
<evidence type="ECO:0000259" key="6">
    <source>
        <dbReference type="PROSITE" id="PS50893"/>
    </source>
</evidence>
<dbReference type="PANTHER" id="PTHR43820">
    <property type="entry name" value="HIGH-AFFINITY BRANCHED-CHAIN AMINO ACID TRANSPORT ATP-BINDING PROTEIN LIVF"/>
    <property type="match status" value="1"/>
</dbReference>
<dbReference type="PANTHER" id="PTHR43820:SF4">
    <property type="entry name" value="HIGH-AFFINITY BRANCHED-CHAIN AMINO ACID TRANSPORT ATP-BINDING PROTEIN LIVF"/>
    <property type="match status" value="1"/>
</dbReference>
<protein>
    <submittedName>
        <fullName evidence="7">Branched-chain amino acid transport system ATP-binding protein</fullName>
    </submittedName>
</protein>
<dbReference type="InterPro" id="IPR052156">
    <property type="entry name" value="BCAA_Transport_ATP-bd_LivF"/>
</dbReference>
<evidence type="ECO:0000256" key="1">
    <source>
        <dbReference type="ARBA" id="ARBA00005417"/>
    </source>
</evidence>
<keyword evidence="2" id="KW-0813">Transport</keyword>
<dbReference type="InterPro" id="IPR017871">
    <property type="entry name" value="ABC_transporter-like_CS"/>
</dbReference>
<keyword evidence="5" id="KW-0029">Amino-acid transport</keyword>
<dbReference type="RefSeq" id="WP_088569982.1">
    <property type="nucleotide sequence ID" value="NZ_FYEK01000003.1"/>
</dbReference>
<evidence type="ECO:0000256" key="3">
    <source>
        <dbReference type="ARBA" id="ARBA00022741"/>
    </source>
</evidence>